<protein>
    <submittedName>
        <fullName evidence="5">Calponin-homology (CH) domain-containing protein</fullName>
    </submittedName>
</protein>
<proteinExistence type="inferred from homology"/>
<dbReference type="AlphaFoldDB" id="A0A0R3QS01"/>
<dbReference type="Pfam" id="PF00402">
    <property type="entry name" value="Calponin"/>
    <property type="match status" value="1"/>
</dbReference>
<dbReference type="PANTHER" id="PTHR47385:SF14">
    <property type="entry name" value="TRANSGELIN"/>
    <property type="match status" value="1"/>
</dbReference>
<evidence type="ECO:0000313" key="5">
    <source>
        <dbReference type="WBParaSite" id="BTMF_0001050301-mRNA-1"/>
    </source>
</evidence>
<reference evidence="3 4" key="2">
    <citation type="submission" date="2018-11" db="EMBL/GenBank/DDBJ databases">
        <authorList>
            <consortium name="Pathogen Informatics"/>
        </authorList>
    </citation>
    <scope>NUCLEOTIDE SEQUENCE [LARGE SCALE GENOMIC DNA]</scope>
</reference>
<accession>A0A0R3QS01</accession>
<dbReference type="SMART" id="SM00033">
    <property type="entry name" value="CH"/>
    <property type="match status" value="1"/>
</dbReference>
<dbReference type="Gene3D" id="1.10.418.10">
    <property type="entry name" value="Calponin-like domain"/>
    <property type="match status" value="1"/>
</dbReference>
<keyword evidence="4" id="KW-1185">Reference proteome</keyword>
<dbReference type="PANTHER" id="PTHR47385">
    <property type="entry name" value="CALPONIN"/>
    <property type="match status" value="1"/>
</dbReference>
<dbReference type="Proteomes" id="UP000280834">
    <property type="component" value="Unassembled WGS sequence"/>
</dbReference>
<gene>
    <name evidence="3" type="ORF">BTMF_LOCUS8537</name>
</gene>
<sequence length="277" mass="30788">MICFLSTRKGFSFIVADVDIILRFISNYSDIMTERATKSGLALEAQRKIREKYDSELAGQLLEWVAQLTGKSFSTDGDVKNFLGVFKDGTALCSLANALQPGSVKKINTSAMAFKQMENISFFLSFAEKHIAKSELFQTVDLFEGQDPNAVVVCLSSLARKSEELFGKPGLGPKLSEILILNKDNKEYPERKEAKGEKREWSEEKLRAGETIIGLQMGSNKGANASGWLIEGHSLMLRSVVKQRCDRVLIFLFTELCIKVSPSDPGEVPKEICLTLM</sequence>
<evidence type="ECO:0000259" key="2">
    <source>
        <dbReference type="PROSITE" id="PS50021"/>
    </source>
</evidence>
<dbReference type="WBParaSite" id="BTMF_0001050301-mRNA-1">
    <property type="protein sequence ID" value="BTMF_0001050301-mRNA-1"/>
    <property type="gene ID" value="BTMF_0001050301"/>
</dbReference>
<evidence type="ECO:0000313" key="3">
    <source>
        <dbReference type="EMBL" id="VDO28556.1"/>
    </source>
</evidence>
<dbReference type="GO" id="GO:0015629">
    <property type="term" value="C:actin cytoskeleton"/>
    <property type="evidence" value="ECO:0007669"/>
    <property type="project" value="TreeGrafter"/>
</dbReference>
<dbReference type="GO" id="GO:0051015">
    <property type="term" value="F:actin filament binding"/>
    <property type="evidence" value="ECO:0007669"/>
    <property type="project" value="TreeGrafter"/>
</dbReference>
<dbReference type="STRING" id="42155.A0A0R3QS01"/>
<reference evidence="5" key="1">
    <citation type="submission" date="2017-02" db="UniProtKB">
        <authorList>
            <consortium name="WormBaseParasite"/>
        </authorList>
    </citation>
    <scope>IDENTIFICATION</scope>
</reference>
<comment type="similarity">
    <text evidence="1">Belongs to the calponin family.</text>
</comment>
<dbReference type="GO" id="GO:0007015">
    <property type="term" value="P:actin filament organization"/>
    <property type="evidence" value="ECO:0007669"/>
    <property type="project" value="TreeGrafter"/>
</dbReference>
<dbReference type="Pfam" id="PF00307">
    <property type="entry name" value="CH"/>
    <property type="match status" value="1"/>
</dbReference>
<evidence type="ECO:0000313" key="4">
    <source>
        <dbReference type="Proteomes" id="UP000280834"/>
    </source>
</evidence>
<feature type="domain" description="Calponin-homology (CH)" evidence="2">
    <location>
        <begin position="55"/>
        <end position="163"/>
    </location>
</feature>
<dbReference type="EMBL" id="UZAG01016464">
    <property type="protein sequence ID" value="VDO28556.1"/>
    <property type="molecule type" value="Genomic_DNA"/>
</dbReference>
<dbReference type="InterPro" id="IPR001715">
    <property type="entry name" value="CH_dom"/>
</dbReference>
<dbReference type="InterPro" id="IPR050606">
    <property type="entry name" value="Calponin-like"/>
</dbReference>
<dbReference type="PRINTS" id="PR00888">
    <property type="entry name" value="SM22CALPONIN"/>
</dbReference>
<dbReference type="PROSITE" id="PS50021">
    <property type="entry name" value="CH"/>
    <property type="match status" value="1"/>
</dbReference>
<name>A0A0R3QS01_9BILA</name>
<dbReference type="InterPro" id="IPR036872">
    <property type="entry name" value="CH_dom_sf"/>
</dbReference>
<dbReference type="InterPro" id="IPR003096">
    <property type="entry name" value="SM22_calponin"/>
</dbReference>
<dbReference type="InterPro" id="IPR000557">
    <property type="entry name" value="Calponin_repeat"/>
</dbReference>
<evidence type="ECO:0000256" key="1">
    <source>
        <dbReference type="ARBA" id="ARBA00009631"/>
    </source>
</evidence>
<organism evidence="5">
    <name type="scientific">Brugia timori</name>
    <dbReference type="NCBI Taxonomy" id="42155"/>
    <lineage>
        <taxon>Eukaryota</taxon>
        <taxon>Metazoa</taxon>
        <taxon>Ecdysozoa</taxon>
        <taxon>Nematoda</taxon>
        <taxon>Chromadorea</taxon>
        <taxon>Rhabditida</taxon>
        <taxon>Spirurina</taxon>
        <taxon>Spiruromorpha</taxon>
        <taxon>Filarioidea</taxon>
        <taxon>Onchocercidae</taxon>
        <taxon>Brugia</taxon>
    </lineage>
</organism>
<dbReference type="SUPFAM" id="SSF47576">
    <property type="entry name" value="Calponin-homology domain, CH-domain"/>
    <property type="match status" value="1"/>
</dbReference>